<dbReference type="InterPro" id="IPR030191">
    <property type="entry name" value="CodB"/>
</dbReference>
<feature type="transmembrane region" description="Helical" evidence="6">
    <location>
        <begin position="343"/>
        <end position="364"/>
    </location>
</feature>
<evidence type="ECO:0000256" key="1">
    <source>
        <dbReference type="ARBA" id="ARBA00004141"/>
    </source>
</evidence>
<keyword evidence="4 6" id="KW-1133">Transmembrane helix</keyword>
<comment type="subcellular location">
    <subcellularLocation>
        <location evidence="1">Membrane</location>
        <topology evidence="1">Multi-pass membrane protein</topology>
    </subcellularLocation>
</comment>
<dbReference type="AlphaFoldDB" id="A0AAW9DL45"/>
<feature type="transmembrane region" description="Helical" evidence="6">
    <location>
        <begin position="101"/>
        <end position="130"/>
    </location>
</feature>
<evidence type="ECO:0000313" key="7">
    <source>
        <dbReference type="EMBL" id="MDX5929788.1"/>
    </source>
</evidence>
<evidence type="ECO:0000256" key="3">
    <source>
        <dbReference type="ARBA" id="ARBA00022692"/>
    </source>
</evidence>
<evidence type="ECO:0000256" key="2">
    <source>
        <dbReference type="ARBA" id="ARBA00008974"/>
    </source>
</evidence>
<dbReference type="PANTHER" id="PTHR30569:SF0">
    <property type="entry name" value="CYTOSINE PERMEASE"/>
    <property type="match status" value="1"/>
</dbReference>
<dbReference type="Gene3D" id="1.10.4160.10">
    <property type="entry name" value="Hydantoin permease"/>
    <property type="match status" value="1"/>
</dbReference>
<keyword evidence="3 6" id="KW-0812">Transmembrane</keyword>
<dbReference type="GO" id="GO:0005886">
    <property type="term" value="C:plasma membrane"/>
    <property type="evidence" value="ECO:0007669"/>
    <property type="project" value="TreeGrafter"/>
</dbReference>
<organism evidence="7 8">
    <name type="scientific">Acidiphilium acidophilum</name>
    <name type="common">Thiobacillus acidophilus</name>
    <dbReference type="NCBI Taxonomy" id="76588"/>
    <lineage>
        <taxon>Bacteria</taxon>
        <taxon>Pseudomonadati</taxon>
        <taxon>Pseudomonadota</taxon>
        <taxon>Alphaproteobacteria</taxon>
        <taxon>Acetobacterales</taxon>
        <taxon>Acidocellaceae</taxon>
        <taxon>Acidiphilium</taxon>
    </lineage>
</organism>
<feature type="transmembrane region" description="Helical" evidence="6">
    <location>
        <begin position="269"/>
        <end position="293"/>
    </location>
</feature>
<reference evidence="7 8" key="1">
    <citation type="submission" date="2023-11" db="EMBL/GenBank/DDBJ databases">
        <title>MicrobeMod: A computational toolkit for identifying prokaryotic methylation and restriction-modification with nanopore sequencing.</title>
        <authorList>
            <person name="Crits-Christoph A."/>
            <person name="Kang S.C."/>
            <person name="Lee H."/>
            <person name="Ostrov N."/>
        </authorList>
    </citation>
    <scope>NUCLEOTIDE SEQUENCE [LARGE SCALE GENOMIC DNA]</scope>
    <source>
        <strain evidence="7 8">DSMZ 700</strain>
    </source>
</reference>
<keyword evidence="8" id="KW-1185">Reference proteome</keyword>
<dbReference type="GO" id="GO:0015209">
    <property type="term" value="F:cytosine transmembrane transporter activity"/>
    <property type="evidence" value="ECO:0007669"/>
    <property type="project" value="InterPro"/>
</dbReference>
<feature type="transmembrane region" description="Helical" evidence="6">
    <location>
        <begin position="197"/>
        <end position="215"/>
    </location>
</feature>
<comment type="caution">
    <text evidence="7">The sequence shown here is derived from an EMBL/GenBank/DDBJ whole genome shotgun (WGS) entry which is preliminary data.</text>
</comment>
<evidence type="ECO:0000256" key="5">
    <source>
        <dbReference type="ARBA" id="ARBA00023136"/>
    </source>
</evidence>
<gene>
    <name evidence="7" type="ORF">SIL87_03310</name>
</gene>
<feature type="transmembrane region" description="Helical" evidence="6">
    <location>
        <begin position="385"/>
        <end position="406"/>
    </location>
</feature>
<dbReference type="Pfam" id="PF02133">
    <property type="entry name" value="Transp_cyt_pur"/>
    <property type="match status" value="1"/>
</dbReference>
<dbReference type="Proteomes" id="UP001279553">
    <property type="component" value="Unassembled WGS sequence"/>
</dbReference>
<dbReference type="RefSeq" id="WP_319612782.1">
    <property type="nucleotide sequence ID" value="NZ_JAWXYB010000018.1"/>
</dbReference>
<evidence type="ECO:0000256" key="6">
    <source>
        <dbReference type="SAM" id="Phobius"/>
    </source>
</evidence>
<feature type="transmembrane region" description="Helical" evidence="6">
    <location>
        <begin position="314"/>
        <end position="337"/>
    </location>
</feature>
<proteinExistence type="inferred from homology"/>
<feature type="transmembrane region" description="Helical" evidence="6">
    <location>
        <begin position="59"/>
        <end position="80"/>
    </location>
</feature>
<dbReference type="InterPro" id="IPR001248">
    <property type="entry name" value="Pur-cyt_permease"/>
</dbReference>
<name>A0AAW9DL45_ACIAO</name>
<feature type="transmembrane region" description="Helical" evidence="6">
    <location>
        <begin position="236"/>
        <end position="257"/>
    </location>
</feature>
<feature type="transmembrane region" description="Helical" evidence="6">
    <location>
        <begin position="26"/>
        <end position="47"/>
    </location>
</feature>
<feature type="transmembrane region" description="Helical" evidence="6">
    <location>
        <begin position="412"/>
        <end position="433"/>
    </location>
</feature>
<protein>
    <submittedName>
        <fullName evidence="7">Cytosine permease</fullName>
    </submittedName>
</protein>
<accession>A0AAW9DL45</accession>
<comment type="similarity">
    <text evidence="2">Belongs to the purine-cytosine permease (2.A.39) family.</text>
</comment>
<dbReference type="EMBL" id="JAWXYB010000018">
    <property type="protein sequence ID" value="MDX5929788.1"/>
    <property type="molecule type" value="Genomic_DNA"/>
</dbReference>
<evidence type="ECO:0000256" key="4">
    <source>
        <dbReference type="ARBA" id="ARBA00022989"/>
    </source>
</evidence>
<sequence>MASFKSADMHDFATDVVPMEHRRWHWLSIGNVLIGVATAMFFMAWGGELTQKFGGLTTILSMIIGTITIGGAGFLFALLGSRYGLSSNLLSREIYGRYGSAIATFIYAFNYVMFYAFEGAIMIAAIRLFLPGTPPWAIYVAFTVVMILLAVYGMKLMARFMWLTLPIYILGVILLFAFHPKLGTLSFAGWVGAGPHFGMAALGGAVATVFALITMSTQGADYGRMLKPGHIRIGSLALGFGVMFVTFCLVTLLGSYVGTSLGQTNPGKYFVTTLGGFGLFVVLITQIRINIVNMYSGSLAYSNTLGMVGVKDRAWIRSAAAMVVAVAGVLLIALGIFTHLLEVLTIEGLFIMAWGASVISYYWLTGRPGAQTPEIDPARLRGFEPIGMITLVISLVVSIPLELHVLGSDLSVLAPFINIMLALGLPAILYRWVPACRISNVQTIGAAS</sequence>
<dbReference type="PANTHER" id="PTHR30569">
    <property type="entry name" value="CYTOSINE TRANSPORTER CODB"/>
    <property type="match status" value="1"/>
</dbReference>
<keyword evidence="5 6" id="KW-0472">Membrane</keyword>
<evidence type="ECO:0000313" key="8">
    <source>
        <dbReference type="Proteomes" id="UP001279553"/>
    </source>
</evidence>
<feature type="transmembrane region" description="Helical" evidence="6">
    <location>
        <begin position="160"/>
        <end position="177"/>
    </location>
</feature>
<feature type="transmembrane region" description="Helical" evidence="6">
    <location>
        <begin position="136"/>
        <end position="153"/>
    </location>
</feature>